<organism evidence="7 8">
    <name type="scientific">Litoribacillus peritrichatus</name>
    <dbReference type="NCBI Taxonomy" id="718191"/>
    <lineage>
        <taxon>Bacteria</taxon>
        <taxon>Pseudomonadati</taxon>
        <taxon>Pseudomonadota</taxon>
        <taxon>Gammaproteobacteria</taxon>
        <taxon>Oceanospirillales</taxon>
        <taxon>Oceanospirillaceae</taxon>
        <taxon>Litoribacillus</taxon>
    </lineage>
</organism>
<dbReference type="PANTHER" id="PTHR42722">
    <property type="entry name" value="LEUCINE DEHYDROGENASE"/>
    <property type="match status" value="1"/>
</dbReference>
<dbReference type="Pfam" id="PF02812">
    <property type="entry name" value="ELFV_dehydrog_N"/>
    <property type="match status" value="1"/>
</dbReference>
<dbReference type="InterPro" id="IPR016211">
    <property type="entry name" value="Glu/Phe/Leu/Val/Trp_DH_bac/arc"/>
</dbReference>
<comment type="caution">
    <text evidence="7">The sequence shown here is derived from an EMBL/GenBank/DDBJ whole genome shotgun (WGS) entry which is preliminary data.</text>
</comment>
<evidence type="ECO:0000256" key="2">
    <source>
        <dbReference type="ARBA" id="ARBA00006382"/>
    </source>
</evidence>
<keyword evidence="8" id="KW-1185">Reference proteome</keyword>
<feature type="domain" description="Glutamate/phenylalanine/leucine/valine/L-tryptophan dehydrogenase C-terminal" evidence="6">
    <location>
        <begin position="136"/>
        <end position="335"/>
    </location>
</feature>
<dbReference type="SUPFAM" id="SSF53223">
    <property type="entry name" value="Aminoacid dehydrogenase-like, N-terminal domain"/>
    <property type="match status" value="1"/>
</dbReference>
<dbReference type="RefSeq" id="WP_344794988.1">
    <property type="nucleotide sequence ID" value="NZ_BAABBN010000004.1"/>
</dbReference>
<dbReference type="InterPro" id="IPR046346">
    <property type="entry name" value="Aminoacid_DH-like_N_sf"/>
</dbReference>
<evidence type="ECO:0000256" key="1">
    <source>
        <dbReference type="ARBA" id="ARBA00003868"/>
    </source>
</evidence>
<dbReference type="PIRSF" id="PIRSF000188">
    <property type="entry name" value="Phe_leu_dh"/>
    <property type="match status" value="1"/>
</dbReference>
<dbReference type="CDD" id="cd01075">
    <property type="entry name" value="NAD_bind_Leu_Phe_Val_DH"/>
    <property type="match status" value="1"/>
</dbReference>
<dbReference type="InterPro" id="IPR036291">
    <property type="entry name" value="NAD(P)-bd_dom_sf"/>
</dbReference>
<protein>
    <submittedName>
        <fullName evidence="7">Glu/Leu/Phe/Val dehydrogenase</fullName>
    </submittedName>
</protein>
<gene>
    <name evidence="7" type="ORF">GCM10022277_04180</name>
</gene>
<accession>A0ABP7M5P1</accession>
<evidence type="ECO:0000313" key="8">
    <source>
        <dbReference type="Proteomes" id="UP001501565"/>
    </source>
</evidence>
<evidence type="ECO:0000256" key="5">
    <source>
        <dbReference type="RuleBase" id="RU004417"/>
    </source>
</evidence>
<comment type="function">
    <text evidence="1">Catalyzes the reversible oxidative deamination of glutamate to alpha-ketoglutarate and ammonia.</text>
</comment>
<comment type="similarity">
    <text evidence="2 5">Belongs to the Glu/Leu/Phe/Val dehydrogenases family.</text>
</comment>
<dbReference type="PRINTS" id="PR00082">
    <property type="entry name" value="GLFDHDRGNASE"/>
</dbReference>
<evidence type="ECO:0000259" key="6">
    <source>
        <dbReference type="SMART" id="SM00839"/>
    </source>
</evidence>
<evidence type="ECO:0000256" key="4">
    <source>
        <dbReference type="ARBA" id="ARBA00023027"/>
    </source>
</evidence>
<dbReference type="Proteomes" id="UP001501565">
    <property type="component" value="Unassembled WGS sequence"/>
</dbReference>
<dbReference type="EMBL" id="BAABBN010000004">
    <property type="protein sequence ID" value="GAA3912594.1"/>
    <property type="molecule type" value="Genomic_DNA"/>
</dbReference>
<sequence length="336" mass="36546">MFDVMSEHQLQELHLFQHDKLKAIVAVHSTELGPALGGCRFVEYDDVEKATVDAARLARGMTYKAAMAGVPYGGGKSVIMLPSEPYDRTELFAKFGQFIETLNGRYITAMDSGTNVQDMDVIHSKTQFVASHSGIGDPSPYTAEGVFQCIKFSLQDELNIPLSKATVAIQGLGNVGYRLMEKLIDQGATVIVSDVDQEKTRKAINEHGVFVAPVSEVLMEPCDVLAPCGLGGVITEALIPRLNCKLIAGCANNQLLKDSVGQMLWDKDILYAPDFVINSGGLIYASGRIGGKSMDQINDDIDRLSRTLLSVFCRAHKEGQSPDQVAFEMAKEKLAP</sequence>
<dbReference type="SMART" id="SM00839">
    <property type="entry name" value="ELFV_dehydrog"/>
    <property type="match status" value="1"/>
</dbReference>
<dbReference type="InterPro" id="IPR006097">
    <property type="entry name" value="Glu/Leu/Phe/Val/Trp_DH_dimer"/>
</dbReference>
<proteinExistence type="inferred from homology"/>
<dbReference type="SUPFAM" id="SSF51735">
    <property type="entry name" value="NAD(P)-binding Rossmann-fold domains"/>
    <property type="match status" value="1"/>
</dbReference>
<dbReference type="PANTHER" id="PTHR42722:SF1">
    <property type="entry name" value="VALINE DEHYDROGENASE"/>
    <property type="match status" value="1"/>
</dbReference>
<reference evidence="8" key="1">
    <citation type="journal article" date="2019" name="Int. J. Syst. Evol. Microbiol.">
        <title>The Global Catalogue of Microorganisms (GCM) 10K type strain sequencing project: providing services to taxonomists for standard genome sequencing and annotation.</title>
        <authorList>
            <consortium name="The Broad Institute Genomics Platform"/>
            <consortium name="The Broad Institute Genome Sequencing Center for Infectious Disease"/>
            <person name="Wu L."/>
            <person name="Ma J."/>
        </authorList>
    </citation>
    <scope>NUCLEOTIDE SEQUENCE [LARGE SCALE GENOMIC DNA]</scope>
    <source>
        <strain evidence="8">JCM 17551</strain>
    </source>
</reference>
<evidence type="ECO:0000256" key="3">
    <source>
        <dbReference type="ARBA" id="ARBA00023002"/>
    </source>
</evidence>
<dbReference type="Gene3D" id="3.40.50.720">
    <property type="entry name" value="NAD(P)-binding Rossmann-like Domain"/>
    <property type="match status" value="1"/>
</dbReference>
<dbReference type="InterPro" id="IPR006096">
    <property type="entry name" value="Glu/Leu/Phe/Val/Trp_DH_C"/>
</dbReference>
<evidence type="ECO:0000313" key="7">
    <source>
        <dbReference type="EMBL" id="GAA3912594.1"/>
    </source>
</evidence>
<keyword evidence="4" id="KW-0520">NAD</keyword>
<dbReference type="InterPro" id="IPR006095">
    <property type="entry name" value="Glu/Leu/Phe/Val/Trp_DH"/>
</dbReference>
<dbReference type="Pfam" id="PF00208">
    <property type="entry name" value="ELFV_dehydrog"/>
    <property type="match status" value="2"/>
</dbReference>
<dbReference type="Gene3D" id="3.40.50.10860">
    <property type="entry name" value="Leucine Dehydrogenase, chain A, domain 1"/>
    <property type="match status" value="1"/>
</dbReference>
<name>A0ABP7M5P1_9GAMM</name>
<keyword evidence="3 5" id="KW-0560">Oxidoreductase</keyword>